<proteinExistence type="predicted"/>
<protein>
    <recommendedName>
        <fullName evidence="3">Transposase IS200 like protein</fullName>
    </recommendedName>
</protein>
<dbReference type="EMBL" id="CP036271">
    <property type="protein sequence ID" value="QDT52533.1"/>
    <property type="molecule type" value="Genomic_DNA"/>
</dbReference>
<dbReference type="SUPFAM" id="SSF143422">
    <property type="entry name" value="Transposase IS200-like"/>
    <property type="match status" value="1"/>
</dbReference>
<evidence type="ECO:0000313" key="2">
    <source>
        <dbReference type="Proteomes" id="UP000315700"/>
    </source>
</evidence>
<dbReference type="GO" id="GO:0004803">
    <property type="term" value="F:transposase activity"/>
    <property type="evidence" value="ECO:0007669"/>
    <property type="project" value="InterPro"/>
</dbReference>
<dbReference type="InterPro" id="IPR036515">
    <property type="entry name" value="Transposase_17_sf"/>
</dbReference>
<accession>A0A517S8U3</accession>
<evidence type="ECO:0000313" key="1">
    <source>
        <dbReference type="EMBL" id="QDT52533.1"/>
    </source>
</evidence>
<dbReference type="Proteomes" id="UP000315700">
    <property type="component" value="Chromosome"/>
</dbReference>
<name>A0A517S8U3_9PLAN</name>
<keyword evidence="2" id="KW-1185">Reference proteome</keyword>
<gene>
    <name evidence="1" type="ORF">Pan44_05450</name>
</gene>
<dbReference type="KEGG" id="ccos:Pan44_05450"/>
<dbReference type="InParanoid" id="A0A517S8U3"/>
<sequence>MHAISVRSNHVHIAVTAQANPKIVRDQFKANATRVLRQLPDAIEAESIWAKGGDIEFIDRDDDLANVVLYINEAQDRKGRDT</sequence>
<dbReference type="Gene3D" id="3.30.70.1290">
    <property type="entry name" value="Transposase IS200-like"/>
    <property type="match status" value="1"/>
</dbReference>
<dbReference type="GO" id="GO:0006313">
    <property type="term" value="P:DNA transposition"/>
    <property type="evidence" value="ECO:0007669"/>
    <property type="project" value="InterPro"/>
</dbReference>
<organism evidence="1 2">
    <name type="scientific">Caulifigura coniformis</name>
    <dbReference type="NCBI Taxonomy" id="2527983"/>
    <lineage>
        <taxon>Bacteria</taxon>
        <taxon>Pseudomonadati</taxon>
        <taxon>Planctomycetota</taxon>
        <taxon>Planctomycetia</taxon>
        <taxon>Planctomycetales</taxon>
        <taxon>Planctomycetaceae</taxon>
        <taxon>Caulifigura</taxon>
    </lineage>
</organism>
<dbReference type="AlphaFoldDB" id="A0A517S8U3"/>
<reference evidence="1 2" key="1">
    <citation type="submission" date="2019-02" db="EMBL/GenBank/DDBJ databases">
        <title>Deep-cultivation of Planctomycetes and their phenomic and genomic characterization uncovers novel biology.</title>
        <authorList>
            <person name="Wiegand S."/>
            <person name="Jogler M."/>
            <person name="Boedeker C."/>
            <person name="Pinto D."/>
            <person name="Vollmers J."/>
            <person name="Rivas-Marin E."/>
            <person name="Kohn T."/>
            <person name="Peeters S.H."/>
            <person name="Heuer A."/>
            <person name="Rast P."/>
            <person name="Oberbeckmann S."/>
            <person name="Bunk B."/>
            <person name="Jeske O."/>
            <person name="Meyerdierks A."/>
            <person name="Storesund J.E."/>
            <person name="Kallscheuer N."/>
            <person name="Luecker S."/>
            <person name="Lage O.M."/>
            <person name="Pohl T."/>
            <person name="Merkel B.J."/>
            <person name="Hornburger P."/>
            <person name="Mueller R.-W."/>
            <person name="Bruemmer F."/>
            <person name="Labrenz M."/>
            <person name="Spormann A.M."/>
            <person name="Op den Camp H."/>
            <person name="Overmann J."/>
            <person name="Amann R."/>
            <person name="Jetten M.S.M."/>
            <person name="Mascher T."/>
            <person name="Medema M.H."/>
            <person name="Devos D.P."/>
            <person name="Kaster A.-K."/>
            <person name="Ovreas L."/>
            <person name="Rohde M."/>
            <person name="Galperin M.Y."/>
            <person name="Jogler C."/>
        </authorList>
    </citation>
    <scope>NUCLEOTIDE SEQUENCE [LARGE SCALE GENOMIC DNA]</scope>
    <source>
        <strain evidence="1 2">Pan44</strain>
    </source>
</reference>
<evidence type="ECO:0008006" key="3">
    <source>
        <dbReference type="Google" id="ProtNLM"/>
    </source>
</evidence>
<dbReference type="GO" id="GO:0003677">
    <property type="term" value="F:DNA binding"/>
    <property type="evidence" value="ECO:0007669"/>
    <property type="project" value="InterPro"/>
</dbReference>